<evidence type="ECO:0000313" key="3">
    <source>
        <dbReference type="Proteomes" id="UP000604117"/>
    </source>
</evidence>
<proteinExistence type="predicted"/>
<gene>
    <name evidence="2" type="ORF">Asi02nite_49210</name>
</gene>
<feature type="compositionally biased region" description="Basic and acidic residues" evidence="1">
    <location>
        <begin position="1"/>
        <end position="17"/>
    </location>
</feature>
<organism evidence="2 3">
    <name type="scientific">Asanoa siamensis</name>
    <dbReference type="NCBI Taxonomy" id="926357"/>
    <lineage>
        <taxon>Bacteria</taxon>
        <taxon>Bacillati</taxon>
        <taxon>Actinomycetota</taxon>
        <taxon>Actinomycetes</taxon>
        <taxon>Micromonosporales</taxon>
        <taxon>Micromonosporaceae</taxon>
        <taxon>Asanoa</taxon>
    </lineage>
</organism>
<sequence>MLLQHDDLDTRAREQQAQHDAGGPAADDTDGGLDEAPPARRTHGRTAAAVKARDVDFGVARATP</sequence>
<reference evidence="2 3" key="1">
    <citation type="submission" date="2021-01" db="EMBL/GenBank/DDBJ databases">
        <title>Whole genome shotgun sequence of Asanoa siamensis NBRC 107932.</title>
        <authorList>
            <person name="Komaki H."/>
            <person name="Tamura T."/>
        </authorList>
    </citation>
    <scope>NUCLEOTIDE SEQUENCE [LARGE SCALE GENOMIC DNA]</scope>
    <source>
        <strain evidence="2 3">NBRC 107932</strain>
    </source>
</reference>
<comment type="caution">
    <text evidence="2">The sequence shown here is derived from an EMBL/GenBank/DDBJ whole genome shotgun (WGS) entry which is preliminary data.</text>
</comment>
<dbReference type="Proteomes" id="UP000604117">
    <property type="component" value="Unassembled WGS sequence"/>
</dbReference>
<name>A0ABQ4CVS9_9ACTN</name>
<accession>A0ABQ4CVS9</accession>
<evidence type="ECO:0000256" key="1">
    <source>
        <dbReference type="SAM" id="MobiDB-lite"/>
    </source>
</evidence>
<feature type="region of interest" description="Disordered" evidence="1">
    <location>
        <begin position="1"/>
        <end position="64"/>
    </location>
</feature>
<protein>
    <submittedName>
        <fullName evidence="2">Uncharacterized protein</fullName>
    </submittedName>
</protein>
<keyword evidence="3" id="KW-1185">Reference proteome</keyword>
<evidence type="ECO:0000313" key="2">
    <source>
        <dbReference type="EMBL" id="GIF75403.1"/>
    </source>
</evidence>
<dbReference type="EMBL" id="BONE01000042">
    <property type="protein sequence ID" value="GIF75403.1"/>
    <property type="molecule type" value="Genomic_DNA"/>
</dbReference>